<dbReference type="InterPro" id="IPR036388">
    <property type="entry name" value="WH-like_DNA-bd_sf"/>
</dbReference>
<evidence type="ECO:0000313" key="2">
    <source>
        <dbReference type="EMBL" id="OLZ64181.1"/>
    </source>
</evidence>
<sequence length="107" mass="11651">MTGRQEATGLQEVTGRHLEQAILNLLERRGPTATICPSDAARAVYQGDDDGWRDLMEPTRRAARRLVATGEVEMTRGGRAVDPAGARGPVRIRRARRPTTRADGAST</sequence>
<accession>A0ABX3G070</accession>
<keyword evidence="3" id="KW-1185">Reference proteome</keyword>
<evidence type="ECO:0000313" key="3">
    <source>
        <dbReference type="Proteomes" id="UP000187151"/>
    </source>
</evidence>
<protein>
    <submittedName>
        <fullName evidence="2">S-adenosylmethionine tRNA ribosyltransferase</fullName>
    </submittedName>
</protein>
<gene>
    <name evidence="2" type="ORF">AVW11_19250</name>
</gene>
<dbReference type="InterPro" id="IPR036390">
    <property type="entry name" value="WH_DNA-bd_sf"/>
</dbReference>
<feature type="region of interest" description="Disordered" evidence="1">
    <location>
        <begin position="76"/>
        <end position="107"/>
    </location>
</feature>
<dbReference type="EMBL" id="MQUR01000044">
    <property type="protein sequence ID" value="OLZ64181.1"/>
    <property type="molecule type" value="Genomic_DNA"/>
</dbReference>
<evidence type="ECO:0000256" key="1">
    <source>
        <dbReference type="SAM" id="MobiDB-lite"/>
    </source>
</evidence>
<dbReference type="Proteomes" id="UP000187151">
    <property type="component" value="Unassembled WGS sequence"/>
</dbReference>
<reference evidence="2 3" key="1">
    <citation type="submission" date="2016-01" db="EMBL/GenBank/DDBJ databases">
        <title>Streptomyces amritsarensis strain MTCC 11845 genome sequencing and assembly.</title>
        <authorList>
            <person name="Sharma D."/>
            <person name="Nair G.R."/>
            <person name="Kaur G."/>
            <person name="Manhas R.K."/>
            <person name="Mayilraj S."/>
        </authorList>
    </citation>
    <scope>NUCLEOTIDE SEQUENCE [LARGE SCALE GENOMIC DNA]</scope>
    <source>
        <strain evidence="2 3">MTCC 11845</strain>
    </source>
</reference>
<feature type="compositionally biased region" description="Basic residues" evidence="1">
    <location>
        <begin position="90"/>
        <end position="99"/>
    </location>
</feature>
<name>A0ABX3G070_9ACTN</name>
<proteinExistence type="predicted"/>
<dbReference type="Pfam" id="PF11625">
    <property type="entry name" value="DUF3253"/>
    <property type="match status" value="1"/>
</dbReference>
<dbReference type="SUPFAM" id="SSF46785">
    <property type="entry name" value="Winged helix' DNA-binding domain"/>
    <property type="match status" value="1"/>
</dbReference>
<comment type="caution">
    <text evidence="2">The sequence shown here is derived from an EMBL/GenBank/DDBJ whole genome shotgun (WGS) entry which is preliminary data.</text>
</comment>
<dbReference type="Gene3D" id="1.10.10.10">
    <property type="entry name" value="Winged helix-like DNA-binding domain superfamily/Winged helix DNA-binding domain"/>
    <property type="match status" value="1"/>
</dbReference>
<organism evidence="2 3">
    <name type="scientific">Streptomyces amritsarensis</name>
    <dbReference type="NCBI Taxonomy" id="681158"/>
    <lineage>
        <taxon>Bacteria</taxon>
        <taxon>Bacillati</taxon>
        <taxon>Actinomycetota</taxon>
        <taxon>Actinomycetes</taxon>
        <taxon>Kitasatosporales</taxon>
        <taxon>Streptomycetaceae</taxon>
        <taxon>Streptomyces</taxon>
    </lineage>
</organism>
<dbReference type="RefSeq" id="WP_076044953.1">
    <property type="nucleotide sequence ID" value="NZ_MQUR01000044.1"/>
</dbReference>
<dbReference type="InterPro" id="IPR021660">
    <property type="entry name" value="DUF3253"/>
</dbReference>